<comment type="caution">
    <text evidence="1">The sequence shown here is derived from an EMBL/GenBank/DDBJ whole genome shotgun (WGS) entry which is preliminary data.</text>
</comment>
<protein>
    <submittedName>
        <fullName evidence="1">Uncharacterized protein</fullName>
    </submittedName>
</protein>
<dbReference type="EMBL" id="BPMK01000013">
    <property type="protein sequence ID" value="GIZ52987.1"/>
    <property type="molecule type" value="Genomic_DNA"/>
</dbReference>
<dbReference type="Proteomes" id="UP000887222">
    <property type="component" value="Unassembled WGS sequence"/>
</dbReference>
<reference evidence="1 2" key="1">
    <citation type="journal article" date="2022" name="Int. J. Syst. Evol. Microbiol.">
        <title>Noviherbaspirillum aridicola sp. nov., isolated from an arid soil in Pakistan.</title>
        <authorList>
            <person name="Khan I.U."/>
            <person name="Saqib M."/>
            <person name="Amin A."/>
            <person name="Hussain F."/>
            <person name="Li L."/>
            <person name="Liu Y.H."/>
            <person name="Fang B.Z."/>
            <person name="Ahmed I."/>
            <person name="Li W.J."/>
        </authorList>
    </citation>
    <scope>NUCLEOTIDE SEQUENCE [LARGE SCALE GENOMIC DNA]</scope>
    <source>
        <strain evidence="1 2">NCCP-691</strain>
    </source>
</reference>
<evidence type="ECO:0000313" key="2">
    <source>
        <dbReference type="Proteomes" id="UP000887222"/>
    </source>
</evidence>
<organism evidence="1 2">
    <name type="scientific">Noviherbaspirillum aridicola</name>
    <dbReference type="NCBI Taxonomy" id="2849687"/>
    <lineage>
        <taxon>Bacteria</taxon>
        <taxon>Pseudomonadati</taxon>
        <taxon>Pseudomonadota</taxon>
        <taxon>Betaproteobacteria</taxon>
        <taxon>Burkholderiales</taxon>
        <taxon>Oxalobacteraceae</taxon>
        <taxon>Noviherbaspirillum</taxon>
    </lineage>
</organism>
<name>A0ABQ4Q7U4_9BURK</name>
<keyword evidence="2" id="KW-1185">Reference proteome</keyword>
<gene>
    <name evidence="1" type="ORF">NCCP691_30010</name>
</gene>
<evidence type="ECO:0000313" key="1">
    <source>
        <dbReference type="EMBL" id="GIZ52987.1"/>
    </source>
</evidence>
<proteinExistence type="predicted"/>
<sequence length="78" mass="8747">MSSAPHPEIVIEGKLRRLAPGARIWNAENLIEMPAALDVRGATVNYTEDVEGAIDRVWILTPEEARQPIRQQTNSNLR</sequence>
<accession>A0ABQ4Q7U4</accession>